<reference evidence="6" key="1">
    <citation type="submission" date="2017-02" db="UniProtKB">
        <authorList>
            <consortium name="WormBaseParasite"/>
        </authorList>
    </citation>
    <scope>IDENTIFICATION</scope>
</reference>
<protein>
    <submittedName>
        <fullName evidence="6">SF3 helicase domain-containing protein</fullName>
    </submittedName>
</protein>
<dbReference type="InterPro" id="IPR027417">
    <property type="entry name" value="P-loop_NTPase"/>
</dbReference>
<keyword evidence="2" id="KW-0067">ATP-binding</keyword>
<dbReference type="Pfam" id="PF01057">
    <property type="entry name" value="Parvo_NS1"/>
    <property type="match status" value="1"/>
</dbReference>
<evidence type="ECO:0000313" key="5">
    <source>
        <dbReference type="Proteomes" id="UP000274504"/>
    </source>
</evidence>
<keyword evidence="1" id="KW-0547">Nucleotide-binding</keyword>
<evidence type="ECO:0000313" key="6">
    <source>
        <dbReference type="WBParaSite" id="HDID_0001105401-mRNA-1"/>
    </source>
</evidence>
<evidence type="ECO:0000256" key="2">
    <source>
        <dbReference type="ARBA" id="ARBA00022840"/>
    </source>
</evidence>
<dbReference type="AlphaFoldDB" id="A0A0R3SZ58"/>
<dbReference type="SUPFAM" id="SSF52540">
    <property type="entry name" value="P-loop containing nucleoside triphosphate hydrolases"/>
    <property type="match status" value="1"/>
</dbReference>
<evidence type="ECO:0000256" key="1">
    <source>
        <dbReference type="ARBA" id="ARBA00022741"/>
    </source>
</evidence>
<dbReference type="STRING" id="6216.A0A0R3SZ58"/>
<reference evidence="4 5" key="2">
    <citation type="submission" date="2018-11" db="EMBL/GenBank/DDBJ databases">
        <authorList>
            <consortium name="Pathogen Informatics"/>
        </authorList>
    </citation>
    <scope>NUCLEOTIDE SEQUENCE [LARGE SCALE GENOMIC DNA]</scope>
</reference>
<dbReference type="GO" id="GO:0005524">
    <property type="term" value="F:ATP binding"/>
    <property type="evidence" value="ECO:0007669"/>
    <property type="project" value="UniProtKB-KW"/>
</dbReference>
<dbReference type="InterPro" id="IPR014015">
    <property type="entry name" value="Helicase_SF3_DNA-vir"/>
</dbReference>
<accession>A0A0R3SZ58</accession>
<dbReference type="Gene3D" id="3.40.50.300">
    <property type="entry name" value="P-loop containing nucleotide triphosphate hydrolases"/>
    <property type="match status" value="1"/>
</dbReference>
<dbReference type="InterPro" id="IPR001257">
    <property type="entry name" value="Parvovirus_NS1_helicase"/>
</dbReference>
<dbReference type="WBParaSite" id="HDID_0001105401-mRNA-1">
    <property type="protein sequence ID" value="HDID_0001105401-mRNA-1"/>
    <property type="gene ID" value="HDID_0001105401"/>
</dbReference>
<name>A0A0R3SZ58_HYMDI</name>
<dbReference type="PROSITE" id="PS51206">
    <property type="entry name" value="SF3_HELICASE_1"/>
    <property type="match status" value="1"/>
</dbReference>
<dbReference type="Proteomes" id="UP000274504">
    <property type="component" value="Unassembled WGS sequence"/>
</dbReference>
<evidence type="ECO:0000259" key="3">
    <source>
        <dbReference type="PROSITE" id="PS51206"/>
    </source>
</evidence>
<evidence type="ECO:0000313" key="4">
    <source>
        <dbReference type="EMBL" id="VDL64675.1"/>
    </source>
</evidence>
<dbReference type="GO" id="GO:0019079">
    <property type="term" value="P:viral genome replication"/>
    <property type="evidence" value="ECO:0007669"/>
    <property type="project" value="InterPro"/>
</dbReference>
<sequence>MAQLIVDFGNSYKETVAMIIANLRQSRLKEEREKSYSELLNRELCMSLTGKARHECSQYPFTPAVRSWLDTLFEANGIVPAEFIDKLERVMDKRDTKINCLVLYGPTNTGKSLLCKIMTEFLLTGTISRRTENSSFAYENLLDRSVAILEEPKVNAANINDMKQLLGGEAFEVAVKYKPMQYLQRLPVIITTNEYLGCRIPDVDAAALESRYYQYTVSSQIASATVDGQLDAAPCKICVCHWAEYFAKVKGQSHGDKENIPP</sequence>
<organism evidence="6">
    <name type="scientific">Hymenolepis diminuta</name>
    <name type="common">Rat tapeworm</name>
    <dbReference type="NCBI Taxonomy" id="6216"/>
    <lineage>
        <taxon>Eukaryota</taxon>
        <taxon>Metazoa</taxon>
        <taxon>Spiralia</taxon>
        <taxon>Lophotrochozoa</taxon>
        <taxon>Platyhelminthes</taxon>
        <taxon>Cestoda</taxon>
        <taxon>Eucestoda</taxon>
        <taxon>Cyclophyllidea</taxon>
        <taxon>Hymenolepididae</taxon>
        <taxon>Hymenolepis</taxon>
    </lineage>
</organism>
<dbReference type="OrthoDB" id="6239126at2759"/>
<proteinExistence type="predicted"/>
<dbReference type="EMBL" id="UYSG01012369">
    <property type="protein sequence ID" value="VDL64675.1"/>
    <property type="molecule type" value="Genomic_DNA"/>
</dbReference>
<gene>
    <name evidence="4" type="ORF">HDID_LOCUS11051</name>
</gene>
<feature type="domain" description="SF3 helicase" evidence="3">
    <location>
        <begin position="67"/>
        <end position="230"/>
    </location>
</feature>